<organism evidence="1 2">
    <name type="scientific">Romanomermis culicivorax</name>
    <name type="common">Nematode worm</name>
    <dbReference type="NCBI Taxonomy" id="13658"/>
    <lineage>
        <taxon>Eukaryota</taxon>
        <taxon>Metazoa</taxon>
        <taxon>Ecdysozoa</taxon>
        <taxon>Nematoda</taxon>
        <taxon>Enoplea</taxon>
        <taxon>Dorylaimia</taxon>
        <taxon>Mermithida</taxon>
        <taxon>Mermithoidea</taxon>
        <taxon>Mermithidae</taxon>
        <taxon>Romanomermis</taxon>
    </lineage>
</organism>
<proteinExistence type="predicted"/>
<protein>
    <submittedName>
        <fullName evidence="2">Uncharacterized protein</fullName>
    </submittedName>
</protein>
<dbReference type="Proteomes" id="UP000887565">
    <property type="component" value="Unplaced"/>
</dbReference>
<sequence>MIPAASKRSCVELLAHEAIGHAEEALDGELFYVPFSSSFSPKVERRRIIMNSKFEDDRSSSSMTKQRRATLCRIFNQEFKIARQ</sequence>
<evidence type="ECO:0000313" key="1">
    <source>
        <dbReference type="Proteomes" id="UP000887565"/>
    </source>
</evidence>
<evidence type="ECO:0000313" key="2">
    <source>
        <dbReference type="WBParaSite" id="nRc.2.0.1.t27102-RA"/>
    </source>
</evidence>
<dbReference type="AlphaFoldDB" id="A0A915JLY6"/>
<dbReference type="WBParaSite" id="nRc.2.0.1.t27102-RA">
    <property type="protein sequence ID" value="nRc.2.0.1.t27102-RA"/>
    <property type="gene ID" value="nRc.2.0.1.g27102"/>
</dbReference>
<reference evidence="2" key="1">
    <citation type="submission" date="2022-11" db="UniProtKB">
        <authorList>
            <consortium name="WormBaseParasite"/>
        </authorList>
    </citation>
    <scope>IDENTIFICATION</scope>
</reference>
<accession>A0A915JLY6</accession>
<keyword evidence="1" id="KW-1185">Reference proteome</keyword>
<name>A0A915JLY6_ROMCU</name>